<dbReference type="PANTHER" id="PTHR33823">
    <property type="entry name" value="RNA POLYMERASE-BINDING TRANSCRIPTION FACTOR DKSA-RELATED"/>
    <property type="match status" value="1"/>
</dbReference>
<dbReference type="Proteomes" id="UP001305702">
    <property type="component" value="Chromosome"/>
</dbReference>
<evidence type="ECO:0000313" key="7">
    <source>
        <dbReference type="EMBL" id="WNQ09206.1"/>
    </source>
</evidence>
<dbReference type="KEGG" id="paun:MJA45_16305"/>
<keyword evidence="2" id="KW-0863">Zinc-finger</keyword>
<evidence type="ECO:0000313" key="8">
    <source>
        <dbReference type="Proteomes" id="UP001305702"/>
    </source>
</evidence>
<dbReference type="Pfam" id="PF01258">
    <property type="entry name" value="zf-dskA_traR"/>
    <property type="match status" value="1"/>
</dbReference>
<dbReference type="AlphaFoldDB" id="A0AA96RDA6"/>
<dbReference type="InterPro" id="IPR037187">
    <property type="entry name" value="DnaK_N"/>
</dbReference>
<dbReference type="Gene3D" id="1.20.120.910">
    <property type="entry name" value="DksA, coiled-coil domain"/>
    <property type="match status" value="1"/>
</dbReference>
<evidence type="ECO:0000256" key="2">
    <source>
        <dbReference type="ARBA" id="ARBA00022771"/>
    </source>
</evidence>
<feature type="region of interest" description="Disordered" evidence="5">
    <location>
        <begin position="223"/>
        <end position="245"/>
    </location>
</feature>
<keyword evidence="8" id="KW-1185">Reference proteome</keyword>
<dbReference type="InterPro" id="IPR014240">
    <property type="entry name" value="YteA"/>
</dbReference>
<dbReference type="RefSeq" id="WP_315602975.1">
    <property type="nucleotide sequence ID" value="NZ_CP130318.1"/>
</dbReference>
<feature type="zinc finger region" description="dksA C4-type" evidence="4">
    <location>
        <begin position="95"/>
        <end position="119"/>
    </location>
</feature>
<dbReference type="EMBL" id="CP130318">
    <property type="protein sequence ID" value="WNQ09206.1"/>
    <property type="molecule type" value="Genomic_DNA"/>
</dbReference>
<evidence type="ECO:0000259" key="6">
    <source>
        <dbReference type="Pfam" id="PF01258"/>
    </source>
</evidence>
<feature type="region of interest" description="Disordered" evidence="5">
    <location>
        <begin position="120"/>
        <end position="196"/>
    </location>
</feature>
<dbReference type="GO" id="GO:0008270">
    <property type="term" value="F:zinc ion binding"/>
    <property type="evidence" value="ECO:0007669"/>
    <property type="project" value="UniProtKB-KW"/>
</dbReference>
<keyword evidence="3" id="KW-0862">Zinc</keyword>
<evidence type="ECO:0000256" key="1">
    <source>
        <dbReference type="ARBA" id="ARBA00022723"/>
    </source>
</evidence>
<gene>
    <name evidence="7" type="ORF">MJA45_16305</name>
</gene>
<dbReference type="SUPFAM" id="SSF109635">
    <property type="entry name" value="DnaK suppressor protein DksA, alpha-hairpin domain"/>
    <property type="match status" value="1"/>
</dbReference>
<evidence type="ECO:0000256" key="5">
    <source>
        <dbReference type="SAM" id="MobiDB-lite"/>
    </source>
</evidence>
<protein>
    <submittedName>
        <fullName evidence="7">TraR/DksA C4-type zinc finger protein</fullName>
    </submittedName>
</protein>
<dbReference type="SUPFAM" id="SSF57716">
    <property type="entry name" value="Glucocorticoid receptor-like (DNA-binding domain)"/>
    <property type="match status" value="1"/>
</dbReference>
<dbReference type="InterPro" id="IPR000962">
    <property type="entry name" value="Znf_DskA_TraR"/>
</dbReference>
<dbReference type="PANTHER" id="PTHR33823:SF4">
    <property type="entry name" value="GENERAL STRESS PROTEIN 16O"/>
    <property type="match status" value="1"/>
</dbReference>
<sequence>MSHLTKDQWNTLNKLLVDEQKELEKHFEGEAPEAQNASLRDSVGELTSVDNHPADVGTEVFERSRDLAVDETMSNQLDEVNQALKRMDSGDYGTCLECGKDIPYERLEAIPYTAYCVDHTPAQNTSDNRPVEEEVLEPGRGATDPNSLTEQNRLDDSNAWDMVESYGNSDSPAMADNPDDFHYSDSDNEKKDAHGAVEELDGFLASDRAGRPLGAVRNKALESYKENGEGEPLLEAEGTNSSKTR</sequence>
<dbReference type="PROSITE" id="PS51128">
    <property type="entry name" value="ZF_DKSA_2"/>
    <property type="match status" value="1"/>
</dbReference>
<evidence type="ECO:0000256" key="4">
    <source>
        <dbReference type="PROSITE-ProRule" id="PRU00510"/>
    </source>
</evidence>
<feature type="domain" description="Zinc finger DksA/TraR C4-type" evidence="6">
    <location>
        <begin position="90"/>
        <end position="118"/>
    </location>
</feature>
<feature type="compositionally biased region" description="Basic and acidic residues" evidence="5">
    <location>
        <begin position="179"/>
        <end position="196"/>
    </location>
</feature>
<reference evidence="7 8" key="1">
    <citation type="submission" date="2022-02" db="EMBL/GenBank/DDBJ databases">
        <title>Paenibacillus sp. MBLB1776 Whole Genome Shotgun Sequencing.</title>
        <authorList>
            <person name="Hwang C.Y."/>
            <person name="Cho E.-S."/>
            <person name="Seo M.-J."/>
        </authorList>
    </citation>
    <scope>NUCLEOTIDE SEQUENCE [LARGE SCALE GENOMIC DNA]</scope>
    <source>
        <strain evidence="7 8">MBLB1776</strain>
    </source>
</reference>
<accession>A0AA96RDA6</accession>
<proteinExistence type="predicted"/>
<name>A0AA96RDA6_9BACL</name>
<organism evidence="7 8">
    <name type="scientific">Paenibacillus aurantius</name>
    <dbReference type="NCBI Taxonomy" id="2918900"/>
    <lineage>
        <taxon>Bacteria</taxon>
        <taxon>Bacillati</taxon>
        <taxon>Bacillota</taxon>
        <taxon>Bacilli</taxon>
        <taxon>Bacillales</taxon>
        <taxon>Paenibacillaceae</taxon>
        <taxon>Paenibacillus</taxon>
    </lineage>
</organism>
<keyword evidence="1" id="KW-0479">Metal-binding</keyword>
<evidence type="ECO:0000256" key="3">
    <source>
        <dbReference type="ARBA" id="ARBA00022833"/>
    </source>
</evidence>
<dbReference type="NCBIfam" id="TIGR02890">
    <property type="entry name" value="bacill_yteA"/>
    <property type="match status" value="1"/>
</dbReference>